<dbReference type="PANTHER" id="PTHR42765">
    <property type="entry name" value="SOLEUCYL-TRNA SYNTHETASE"/>
    <property type="match status" value="1"/>
</dbReference>
<evidence type="ECO:0000256" key="2">
    <source>
        <dbReference type="ARBA" id="ARBA00022741"/>
    </source>
</evidence>
<keyword evidence="1" id="KW-0436">Ligase</keyword>
<evidence type="ECO:0000256" key="5">
    <source>
        <dbReference type="ARBA" id="ARBA00023146"/>
    </source>
</evidence>
<dbReference type="GO" id="GO:0004822">
    <property type="term" value="F:isoleucine-tRNA ligase activity"/>
    <property type="evidence" value="ECO:0007669"/>
    <property type="project" value="TreeGrafter"/>
</dbReference>
<evidence type="ECO:0000256" key="3">
    <source>
        <dbReference type="ARBA" id="ARBA00022840"/>
    </source>
</evidence>
<dbReference type="PANTHER" id="PTHR42765:SF1">
    <property type="entry name" value="ISOLEUCINE--TRNA LIGASE, MITOCHONDRIAL"/>
    <property type="match status" value="1"/>
</dbReference>
<dbReference type="AlphaFoldDB" id="A0A0N4XAI3"/>
<organism evidence="7">
    <name type="scientific">Haemonchus placei</name>
    <name type="common">Barber's pole worm</name>
    <dbReference type="NCBI Taxonomy" id="6290"/>
    <lineage>
        <taxon>Eukaryota</taxon>
        <taxon>Metazoa</taxon>
        <taxon>Ecdysozoa</taxon>
        <taxon>Nematoda</taxon>
        <taxon>Chromadorea</taxon>
        <taxon>Rhabditida</taxon>
        <taxon>Rhabditina</taxon>
        <taxon>Rhabditomorpha</taxon>
        <taxon>Strongyloidea</taxon>
        <taxon>Trichostrongylidae</taxon>
        <taxon>Haemonchus</taxon>
    </lineage>
</organism>
<dbReference type="InterPro" id="IPR002300">
    <property type="entry name" value="aa-tRNA-synth_Ia"/>
</dbReference>
<keyword evidence="3" id="KW-0067">ATP-binding</keyword>
<dbReference type="Pfam" id="PF00133">
    <property type="entry name" value="tRNA-synt_1"/>
    <property type="match status" value="1"/>
</dbReference>
<keyword evidence="5" id="KW-0030">Aminoacyl-tRNA synthetase</keyword>
<keyword evidence="2" id="KW-0547">Nucleotide-binding</keyword>
<evidence type="ECO:0000259" key="6">
    <source>
        <dbReference type="Pfam" id="PF00133"/>
    </source>
</evidence>
<accession>A0A0N4XAI3</accession>
<dbReference type="GO" id="GO:0006428">
    <property type="term" value="P:isoleucyl-tRNA aminoacylation"/>
    <property type="evidence" value="ECO:0007669"/>
    <property type="project" value="TreeGrafter"/>
</dbReference>
<evidence type="ECO:0000313" key="7">
    <source>
        <dbReference type="WBParaSite" id="HPLM_0002137801-mRNA-1"/>
    </source>
</evidence>
<evidence type="ECO:0000256" key="1">
    <source>
        <dbReference type="ARBA" id="ARBA00022598"/>
    </source>
</evidence>
<dbReference type="Gene3D" id="3.40.50.620">
    <property type="entry name" value="HUPs"/>
    <property type="match status" value="1"/>
</dbReference>
<reference evidence="7" key="1">
    <citation type="submission" date="2017-02" db="UniProtKB">
        <authorList>
            <consortium name="WormBaseParasite"/>
        </authorList>
    </citation>
    <scope>IDENTIFICATION</scope>
</reference>
<dbReference type="GO" id="GO:0005524">
    <property type="term" value="F:ATP binding"/>
    <property type="evidence" value="ECO:0007669"/>
    <property type="project" value="UniProtKB-KW"/>
</dbReference>
<dbReference type="GO" id="GO:0005739">
    <property type="term" value="C:mitochondrion"/>
    <property type="evidence" value="ECO:0007669"/>
    <property type="project" value="TreeGrafter"/>
</dbReference>
<evidence type="ECO:0000256" key="4">
    <source>
        <dbReference type="ARBA" id="ARBA00022917"/>
    </source>
</evidence>
<dbReference type="InterPro" id="IPR050081">
    <property type="entry name" value="Ile-tRNA_ligase"/>
</dbReference>
<dbReference type="WBParaSite" id="HPLM_0002137801-mRNA-1">
    <property type="protein sequence ID" value="HPLM_0002137801-mRNA-1"/>
    <property type="gene ID" value="HPLM_0002137801"/>
</dbReference>
<proteinExistence type="predicted"/>
<dbReference type="SUPFAM" id="SSF52374">
    <property type="entry name" value="Nucleotidylyl transferase"/>
    <property type="match status" value="1"/>
</dbReference>
<sequence>LKNFIFRFCSSESSSAKTKPSTSAKDEIKKTIFLPQTSFVNHVKFSERGLLDQQVSTSGGLPTLYEWQREQTNRKEVFELLDGPPYANGVVHTGHAINKILKDFIVKSRIALGYRVRFRPGWDCHGLPIELKISKSVQFRTIKTPFSLEIFVQGKSPLEIRALARQVANEAIAKQLNSFKRWGVTAAWSEPYLTMDSMYVSEQLRLFAKMVEKGIIYRAFKPVYWSPSSRTALAESELEYNDKHTSTAVYFRFKASYFRRFCGGDVWSNDPLLLFSR</sequence>
<dbReference type="OMA" id="RANCRQI"/>
<keyword evidence="4" id="KW-0648">Protein biosynthesis</keyword>
<feature type="domain" description="Aminoacyl-tRNA synthetase class Ia" evidence="6">
    <location>
        <begin position="64"/>
        <end position="245"/>
    </location>
</feature>
<name>A0A0N4XAI3_HAEPC</name>
<dbReference type="GO" id="GO:0032543">
    <property type="term" value="P:mitochondrial translation"/>
    <property type="evidence" value="ECO:0007669"/>
    <property type="project" value="TreeGrafter"/>
</dbReference>
<protein>
    <submittedName>
        <fullName evidence="7">tRNA-synt_1 domain-containing protein</fullName>
    </submittedName>
</protein>
<dbReference type="InterPro" id="IPR014729">
    <property type="entry name" value="Rossmann-like_a/b/a_fold"/>
</dbReference>